<dbReference type="InParanoid" id="A0A3Q3M3P1"/>
<dbReference type="InterPro" id="IPR008937">
    <property type="entry name" value="Ras-like_GEF"/>
</dbReference>
<dbReference type="SMART" id="SM00314">
    <property type="entry name" value="RA"/>
    <property type="match status" value="1"/>
</dbReference>
<dbReference type="Gene3D" id="3.10.20.90">
    <property type="entry name" value="Phosphatidylinositol 3-kinase Catalytic Subunit, Chain A, domain 1"/>
    <property type="match status" value="1"/>
</dbReference>
<feature type="compositionally biased region" description="Low complexity" evidence="3">
    <location>
        <begin position="540"/>
        <end position="549"/>
    </location>
</feature>
<proteinExistence type="predicted"/>
<sequence length="764" mass="84399">MGKWELTMDPVQEWGEEVEDGAVYGVTLRREPVTSTSDPVETNPCCAFVQYRTYKVRRLKAATLGQLVNHLLDPGCQEQDYGRILLSTYRTFTSTSELIELLFQRDSAASDLDNSELYRSSLLDFLQTWLDEYSEDFRDPPVHSALRLLLDHLTISSAVHDHMRSQPNFCSLAGQAETLLHRFHKEGAETNGSSARADPGQDEQESGDEDPGGENSVGQGGVMDFSAVAIAEQLTRMDSALFVKVVPYQCLGCVWSQRDKKENMSPTIRATIAQFNAITNQVIVSLLGRPTDPTCCPTSSYGLPTTSTQRARIIEKWIRVAQECHQLKNFSSLKAILSALQSNAVFRLRKTWAAVSRDSMATFENLLETFPDENCVLTNRELLLEDGGRATADNVSPKITKRCPVPGQMITSSGLVPYLGTYLSVLTMLDTALPDSVPEEQGGLINFEKRRREFEVLSQIQVLQASCSRYDLPHDPRIATWLQGHKLLTDQESYDLSKQLEPPLDLCSPGLWSQRTLTKKLSSLLTLSDGSKKVPADQISVSSSGSSGSEMEDLSSPGSACLRTLQSFHGSYGNVSEAFSFSSSSPCSSTTSPPNSPSPSGSFSSDRQADLSSPAASCGGARPKRAATSQHKRSVSMTSLPEYNRQVGDCCIVRVMLDLGYDNGNLYKSVLLTSQDKTAQVIQRALEKHHLEHMNWAEFTLTQVISHDRELLMPEKGNVFYAMCTTANFNFVLRHVPKGRKKPLKPTSSLGRYTKPATHCTPGR</sequence>
<dbReference type="Pfam" id="PF00618">
    <property type="entry name" value="RasGEF_N"/>
    <property type="match status" value="1"/>
</dbReference>
<dbReference type="SMART" id="SM00229">
    <property type="entry name" value="RasGEFN"/>
    <property type="match status" value="1"/>
</dbReference>
<dbReference type="GO" id="GO:0005886">
    <property type="term" value="C:plasma membrane"/>
    <property type="evidence" value="ECO:0007669"/>
    <property type="project" value="TreeGrafter"/>
</dbReference>
<feature type="region of interest" description="Disordered" evidence="3">
    <location>
        <begin position="535"/>
        <end position="557"/>
    </location>
</feature>
<dbReference type="GO" id="GO:0007265">
    <property type="term" value="P:Ras protein signal transduction"/>
    <property type="evidence" value="ECO:0007669"/>
    <property type="project" value="TreeGrafter"/>
</dbReference>
<dbReference type="PANTHER" id="PTHR23113:SF220">
    <property type="entry name" value="RAL GUANINE NUCLEOTIDE DISSOCIATION STIMULATOR-LIKE 3"/>
    <property type="match status" value="1"/>
</dbReference>
<dbReference type="PROSITE" id="PS50009">
    <property type="entry name" value="RASGEF_CAT"/>
    <property type="match status" value="1"/>
</dbReference>
<feature type="domain" description="Ras-GEF" evidence="4">
    <location>
        <begin position="226"/>
        <end position="503"/>
    </location>
</feature>
<dbReference type="OrthoDB" id="26687at2759"/>
<dbReference type="CDD" id="cd06224">
    <property type="entry name" value="REM"/>
    <property type="match status" value="1"/>
</dbReference>
<dbReference type="RefSeq" id="XP_026180238.1">
    <property type="nucleotide sequence ID" value="XM_026324453.1"/>
</dbReference>
<dbReference type="InterPro" id="IPR023578">
    <property type="entry name" value="Ras_GEF_dom_sf"/>
</dbReference>
<dbReference type="AlphaFoldDB" id="A0A3Q3M3P1"/>
<dbReference type="GeneTree" id="ENSGT00940000165438"/>
<feature type="compositionally biased region" description="Acidic residues" evidence="3">
    <location>
        <begin position="200"/>
        <end position="212"/>
    </location>
</feature>
<dbReference type="GO" id="GO:0005085">
    <property type="term" value="F:guanyl-nucleotide exchange factor activity"/>
    <property type="evidence" value="ECO:0007669"/>
    <property type="project" value="UniProtKB-KW"/>
</dbReference>
<name>A0A3Q3M3P1_9TELE</name>
<protein>
    <submittedName>
        <fullName evidence="7">Ral guanine nucleotide dissociation stimulator-like 1</fullName>
    </submittedName>
</protein>
<dbReference type="Ensembl" id="ENSMAMT00000016301.2">
    <property type="protein sequence ID" value="ENSMAMP00000015869.1"/>
    <property type="gene ID" value="ENSMAMG00000010758.2"/>
</dbReference>
<feature type="compositionally biased region" description="Basic residues" evidence="3">
    <location>
        <begin position="622"/>
        <end position="634"/>
    </location>
</feature>
<evidence type="ECO:0000259" key="4">
    <source>
        <dbReference type="PROSITE" id="PS50009"/>
    </source>
</evidence>
<dbReference type="Pfam" id="PF00788">
    <property type="entry name" value="RA"/>
    <property type="match status" value="1"/>
</dbReference>
<dbReference type="InterPro" id="IPR000159">
    <property type="entry name" value="RA_dom"/>
</dbReference>
<feature type="region of interest" description="Disordered" evidence="3">
    <location>
        <begin position="740"/>
        <end position="764"/>
    </location>
</feature>
<dbReference type="Pfam" id="PF00617">
    <property type="entry name" value="RasGEF"/>
    <property type="match status" value="1"/>
</dbReference>
<dbReference type="Gene3D" id="1.10.840.10">
    <property type="entry name" value="Ras guanine-nucleotide exchange factors catalytic domain"/>
    <property type="match status" value="1"/>
</dbReference>
<dbReference type="STRING" id="205130.ENSMAMP00000015869"/>
<dbReference type="SMART" id="SM00147">
    <property type="entry name" value="RasGEF"/>
    <property type="match status" value="1"/>
</dbReference>
<feature type="domain" description="N-terminal Ras-GEF" evidence="6">
    <location>
        <begin position="55"/>
        <end position="177"/>
    </location>
</feature>
<evidence type="ECO:0000256" key="2">
    <source>
        <dbReference type="PROSITE-ProRule" id="PRU00168"/>
    </source>
</evidence>
<dbReference type="InterPro" id="IPR036964">
    <property type="entry name" value="RASGEF_cat_dom_sf"/>
</dbReference>
<dbReference type="Gene3D" id="1.20.870.10">
    <property type="entry name" value="Son of sevenless (SoS) protein Chain: S domain 1"/>
    <property type="match status" value="1"/>
</dbReference>
<reference evidence="7" key="1">
    <citation type="submission" date="2025-08" db="UniProtKB">
        <authorList>
            <consortium name="Ensembl"/>
        </authorList>
    </citation>
    <scope>IDENTIFICATION</scope>
</reference>
<dbReference type="GeneID" id="113140565"/>
<reference evidence="7" key="2">
    <citation type="submission" date="2025-09" db="UniProtKB">
        <authorList>
            <consortium name="Ensembl"/>
        </authorList>
    </citation>
    <scope>IDENTIFICATION</scope>
</reference>
<feature type="region of interest" description="Disordered" evidence="3">
    <location>
        <begin position="188"/>
        <end position="219"/>
    </location>
</feature>
<feature type="region of interest" description="Disordered" evidence="3">
    <location>
        <begin position="583"/>
        <end position="637"/>
    </location>
</feature>
<feature type="domain" description="Ras-associating" evidence="5">
    <location>
        <begin position="649"/>
        <end position="738"/>
    </location>
</feature>
<evidence type="ECO:0000313" key="7">
    <source>
        <dbReference type="Ensembl" id="ENSMAMP00000015869.1"/>
    </source>
</evidence>
<dbReference type="CDD" id="cd00155">
    <property type="entry name" value="RasGEF"/>
    <property type="match status" value="1"/>
</dbReference>
<dbReference type="PROSITE" id="PS50200">
    <property type="entry name" value="RA"/>
    <property type="match status" value="1"/>
</dbReference>
<dbReference type="InterPro" id="IPR029071">
    <property type="entry name" value="Ubiquitin-like_domsf"/>
</dbReference>
<dbReference type="CDD" id="cd00153">
    <property type="entry name" value="RA_RalGDS_like"/>
    <property type="match status" value="1"/>
</dbReference>
<dbReference type="PROSITE" id="PS50212">
    <property type="entry name" value="RASGEF_NTER"/>
    <property type="match status" value="1"/>
</dbReference>
<feature type="compositionally biased region" description="Low complexity" evidence="3">
    <location>
        <begin position="583"/>
        <end position="605"/>
    </location>
</feature>
<dbReference type="SUPFAM" id="SSF48366">
    <property type="entry name" value="Ras GEF"/>
    <property type="match status" value="1"/>
</dbReference>
<evidence type="ECO:0000256" key="1">
    <source>
        <dbReference type="ARBA" id="ARBA00022658"/>
    </source>
</evidence>
<evidence type="ECO:0000313" key="8">
    <source>
        <dbReference type="Proteomes" id="UP000261640"/>
    </source>
</evidence>
<dbReference type="InterPro" id="IPR001895">
    <property type="entry name" value="RASGEF_cat_dom"/>
</dbReference>
<keyword evidence="8" id="KW-1185">Reference proteome</keyword>
<dbReference type="PANTHER" id="PTHR23113">
    <property type="entry name" value="GUANINE NUCLEOTIDE EXCHANGE FACTOR"/>
    <property type="match status" value="1"/>
</dbReference>
<dbReference type="Proteomes" id="UP000261640">
    <property type="component" value="Unplaced"/>
</dbReference>
<keyword evidence="1 2" id="KW-0344">Guanine-nucleotide releasing factor</keyword>
<dbReference type="SUPFAM" id="SSF54236">
    <property type="entry name" value="Ubiquitin-like"/>
    <property type="match status" value="1"/>
</dbReference>
<organism evidence="7 8">
    <name type="scientific">Mastacembelus armatus</name>
    <name type="common">zig-zag eel</name>
    <dbReference type="NCBI Taxonomy" id="205130"/>
    <lineage>
        <taxon>Eukaryota</taxon>
        <taxon>Metazoa</taxon>
        <taxon>Chordata</taxon>
        <taxon>Craniata</taxon>
        <taxon>Vertebrata</taxon>
        <taxon>Euteleostomi</taxon>
        <taxon>Actinopterygii</taxon>
        <taxon>Neopterygii</taxon>
        <taxon>Teleostei</taxon>
        <taxon>Neoteleostei</taxon>
        <taxon>Acanthomorphata</taxon>
        <taxon>Anabantaria</taxon>
        <taxon>Synbranchiformes</taxon>
        <taxon>Mastacembelidae</taxon>
        <taxon>Mastacembelus</taxon>
    </lineage>
</organism>
<evidence type="ECO:0000259" key="5">
    <source>
        <dbReference type="PROSITE" id="PS50200"/>
    </source>
</evidence>
<evidence type="ECO:0000256" key="3">
    <source>
        <dbReference type="SAM" id="MobiDB-lite"/>
    </source>
</evidence>
<evidence type="ECO:0000259" key="6">
    <source>
        <dbReference type="PROSITE" id="PS50212"/>
    </source>
</evidence>
<accession>A0A3Q3M3P1</accession>
<dbReference type="InterPro" id="IPR000651">
    <property type="entry name" value="Ras-like_Gua-exchang_fac_N"/>
</dbReference>